<gene>
    <name evidence="1" type="ORF">NMK_2066</name>
</gene>
<proteinExistence type="predicted"/>
<evidence type="ECO:0000313" key="1">
    <source>
        <dbReference type="EMBL" id="GBG14467.1"/>
    </source>
</evidence>
<dbReference type="OrthoDB" id="9804312at2"/>
<dbReference type="RefSeq" id="WP_109015656.1">
    <property type="nucleotide sequence ID" value="NZ_BDOQ01000007.1"/>
</dbReference>
<comment type="caution">
    <text evidence="1">The sequence shown here is derived from an EMBL/GenBank/DDBJ whole genome shotgun (WGS) entry which is preliminary data.</text>
</comment>
<dbReference type="Proteomes" id="UP000245081">
    <property type="component" value="Unassembled WGS sequence"/>
</dbReference>
<sequence>MNCSSPIADHKSVCRALAPDGWSYTGFDNGRYLFQTGSYANGFKEMRCLEEDLTRENLNLMVKLNVTRN</sequence>
<dbReference type="EMBL" id="BDOQ01000007">
    <property type="protein sequence ID" value="GBG14467.1"/>
    <property type="molecule type" value="Genomic_DNA"/>
</dbReference>
<accession>A0A2R5F8E4</accession>
<dbReference type="AlphaFoldDB" id="A0A2R5F8E4"/>
<keyword evidence="2" id="KW-1185">Reference proteome</keyword>
<organism evidence="1 2">
    <name type="scientific">Novimethylophilus kurashikiensis</name>
    <dbReference type="NCBI Taxonomy" id="1825523"/>
    <lineage>
        <taxon>Bacteria</taxon>
        <taxon>Pseudomonadati</taxon>
        <taxon>Pseudomonadota</taxon>
        <taxon>Betaproteobacteria</taxon>
        <taxon>Nitrosomonadales</taxon>
        <taxon>Methylophilaceae</taxon>
        <taxon>Novimethylophilus</taxon>
    </lineage>
</organism>
<reference evidence="1 2" key="1">
    <citation type="journal article" date="2018" name="Environ. Microbiol.">
        <title>Isolation and genomic characterization of Novimethylophilus kurashikiensis gen. nov. sp. nov., a new lanthanide-dependent methylotrophic species of Methylophilaceae.</title>
        <authorList>
            <person name="Lv H."/>
            <person name="Sahin N."/>
            <person name="Tani A."/>
        </authorList>
    </citation>
    <scope>NUCLEOTIDE SEQUENCE [LARGE SCALE GENOMIC DNA]</scope>
    <source>
        <strain evidence="1 2">La2-4</strain>
    </source>
</reference>
<protein>
    <submittedName>
        <fullName evidence="1">Uncharacterized protein</fullName>
    </submittedName>
</protein>
<evidence type="ECO:0000313" key="2">
    <source>
        <dbReference type="Proteomes" id="UP000245081"/>
    </source>
</evidence>
<name>A0A2R5F8E4_9PROT</name>